<dbReference type="EMBL" id="LVKB01000203">
    <property type="protein sequence ID" value="ORD95719.1"/>
    <property type="molecule type" value="Genomic_DNA"/>
</dbReference>
<evidence type="ECO:0000313" key="1">
    <source>
        <dbReference type="EMBL" id="ORD95719.1"/>
    </source>
</evidence>
<accession>A0A1X0Q7I8</accession>
<dbReference type="InterPro" id="IPR009057">
    <property type="entry name" value="Homeodomain-like_sf"/>
</dbReference>
<dbReference type="Gene3D" id="1.10.10.10">
    <property type="entry name" value="Winged helix-like DNA-binding domain superfamily/Winged helix DNA-binding domain"/>
    <property type="match status" value="1"/>
</dbReference>
<proteinExistence type="predicted"/>
<sequence>MTKHLSERQKALIKEDIKCGLNQTQISNKRNISRNTVQRYILKLNDGSFYERKKESDRKELLQPNHKISLIIEHTKDHFVTLPILQKNY</sequence>
<dbReference type="Proteomes" id="UP000192356">
    <property type="component" value="Unassembled WGS sequence"/>
</dbReference>
<gene>
    <name evidence="1" type="ORF">HERIO_2271</name>
</gene>
<dbReference type="InterPro" id="IPR036388">
    <property type="entry name" value="WH-like_DNA-bd_sf"/>
</dbReference>
<dbReference type="AlphaFoldDB" id="A0A1X0Q7I8"/>
<reference evidence="1 2" key="1">
    <citation type="journal article" date="2017" name="Environ. Microbiol.">
        <title>Decay of the glycolytic pathway and adaptation to intranuclear parasitism within Enterocytozoonidae microsporidia.</title>
        <authorList>
            <person name="Wiredu Boakye D."/>
            <person name="Jaroenlak P."/>
            <person name="Prachumwat A."/>
            <person name="Williams T.A."/>
            <person name="Bateman K.S."/>
            <person name="Itsathitphaisarn O."/>
            <person name="Sritunyalucksana K."/>
            <person name="Paszkiewicz K.H."/>
            <person name="Moore K.A."/>
            <person name="Stentiford G.D."/>
            <person name="Williams B.A."/>
        </authorList>
    </citation>
    <scope>NUCLEOTIDE SEQUENCE [LARGE SCALE GENOMIC DNA]</scope>
    <source>
        <strain evidence="1 2">GB1</strain>
    </source>
</reference>
<keyword evidence="2" id="KW-1185">Reference proteome</keyword>
<comment type="caution">
    <text evidence="1">The sequence shown here is derived from an EMBL/GenBank/DDBJ whole genome shotgun (WGS) entry which is preliminary data.</text>
</comment>
<organism evidence="1 2">
    <name type="scientific">Hepatospora eriocheir</name>
    <dbReference type="NCBI Taxonomy" id="1081669"/>
    <lineage>
        <taxon>Eukaryota</taxon>
        <taxon>Fungi</taxon>
        <taxon>Fungi incertae sedis</taxon>
        <taxon>Microsporidia</taxon>
        <taxon>Hepatosporidae</taxon>
        <taxon>Hepatospora</taxon>
    </lineage>
</organism>
<name>A0A1X0Q7I8_9MICR</name>
<evidence type="ECO:0000313" key="2">
    <source>
        <dbReference type="Proteomes" id="UP000192356"/>
    </source>
</evidence>
<dbReference type="VEuPathDB" id="MicrosporidiaDB:HERIO_2271"/>
<protein>
    <submittedName>
        <fullName evidence="1">Uncharacterized protein</fullName>
    </submittedName>
</protein>
<dbReference type="SUPFAM" id="SSF46689">
    <property type="entry name" value="Homeodomain-like"/>
    <property type="match status" value="1"/>
</dbReference>